<keyword evidence="11" id="KW-1185">Reference proteome</keyword>
<keyword evidence="3" id="KW-0812">Transmembrane</keyword>
<dbReference type="GO" id="GO:0019199">
    <property type="term" value="F:transmembrane receptor protein kinase activity"/>
    <property type="evidence" value="ECO:0007669"/>
    <property type="project" value="InterPro"/>
</dbReference>
<evidence type="ECO:0000256" key="7">
    <source>
        <dbReference type="ARBA" id="ARBA00023157"/>
    </source>
</evidence>
<protein>
    <recommendedName>
        <fullName evidence="12">LysM domain-containing protein</fullName>
    </recommendedName>
</protein>
<dbReference type="GO" id="GO:0005886">
    <property type="term" value="C:plasma membrane"/>
    <property type="evidence" value="ECO:0007669"/>
    <property type="project" value="UniProtKB-SubCell"/>
</dbReference>
<evidence type="ECO:0008006" key="12">
    <source>
        <dbReference type="Google" id="ProtNLM"/>
    </source>
</evidence>
<evidence type="ECO:0000256" key="4">
    <source>
        <dbReference type="ARBA" id="ARBA00022729"/>
    </source>
</evidence>
<dbReference type="GO" id="GO:0045087">
    <property type="term" value="P:innate immune response"/>
    <property type="evidence" value="ECO:0007669"/>
    <property type="project" value="InterPro"/>
</dbReference>
<dbReference type="InterPro" id="IPR018392">
    <property type="entry name" value="LysM"/>
</dbReference>
<dbReference type="EMBL" id="JBBNAE010000011">
    <property type="protein sequence ID" value="KAK9084778.1"/>
    <property type="molecule type" value="Genomic_DNA"/>
</dbReference>
<dbReference type="PANTHER" id="PTHR46204">
    <property type="entry name" value="CHITIN ELICITOR RECEPTOR KINASE 1-RELATED"/>
    <property type="match status" value="1"/>
</dbReference>
<keyword evidence="6" id="KW-0472">Membrane</keyword>
<reference evidence="10 11" key="1">
    <citation type="submission" date="2024-01" db="EMBL/GenBank/DDBJ databases">
        <title>Genome assemblies of Stephania.</title>
        <authorList>
            <person name="Yang L."/>
        </authorList>
    </citation>
    <scope>NUCLEOTIDE SEQUENCE [LARGE SCALE GENOMIC DNA]</scope>
    <source>
        <strain evidence="10">QJT</strain>
        <tissue evidence="10">Leaf</tissue>
    </source>
</reference>
<organism evidence="10 11">
    <name type="scientific">Stephania japonica</name>
    <dbReference type="NCBI Taxonomy" id="461633"/>
    <lineage>
        <taxon>Eukaryota</taxon>
        <taxon>Viridiplantae</taxon>
        <taxon>Streptophyta</taxon>
        <taxon>Embryophyta</taxon>
        <taxon>Tracheophyta</taxon>
        <taxon>Spermatophyta</taxon>
        <taxon>Magnoliopsida</taxon>
        <taxon>Ranunculales</taxon>
        <taxon>Menispermaceae</taxon>
        <taxon>Menispermoideae</taxon>
        <taxon>Cissampelideae</taxon>
        <taxon>Stephania</taxon>
    </lineage>
</organism>
<evidence type="ECO:0000256" key="6">
    <source>
        <dbReference type="ARBA" id="ARBA00023136"/>
    </source>
</evidence>
<keyword evidence="2" id="KW-1003">Cell membrane</keyword>
<evidence type="ECO:0000313" key="10">
    <source>
        <dbReference type="EMBL" id="KAK9084778.1"/>
    </source>
</evidence>
<proteinExistence type="predicted"/>
<comment type="caution">
    <text evidence="10">The sequence shown here is derived from an EMBL/GenBank/DDBJ whole genome shotgun (WGS) entry which is preliminary data.</text>
</comment>
<dbReference type="Proteomes" id="UP001417504">
    <property type="component" value="Unassembled WGS sequence"/>
</dbReference>
<evidence type="ECO:0000259" key="9">
    <source>
        <dbReference type="Pfam" id="PF23577"/>
    </source>
</evidence>
<gene>
    <name evidence="10" type="ORF">Sjap_025189</name>
</gene>
<keyword evidence="7" id="KW-1015">Disulfide bond</keyword>
<dbReference type="PANTHER" id="PTHR46204:SF2">
    <property type="entry name" value="CHITIN ELICITOR RECEPTOR KINASE 1"/>
    <property type="match status" value="1"/>
</dbReference>
<sequence length="209" mass="23046">MAVWDEALFASAFLKETDRSIFVLHTISGDPIPTILNYNPQIPNQDTILADTRLLIPFSCDCINGGFLGHAFAYLVRSGDTYERIARLYYANLTTVGMLERFIGYPASRIPVGATVNVTVNCYCGDGAVSREYGLFVTYPLRRGESLLSVANAAGVSDRVLRDYNRNANFNGGSGVVFVPGRGDGFFRFGCWFSSVSRCDVDLNFMLKT</sequence>
<evidence type="ECO:0000256" key="3">
    <source>
        <dbReference type="ARBA" id="ARBA00022692"/>
    </source>
</evidence>
<feature type="domain" description="LYK3/RLK10-like LysM" evidence="9">
    <location>
        <begin position="137"/>
        <end position="180"/>
    </location>
</feature>
<name>A0AAP0HE00_9MAGN</name>
<keyword evidence="4" id="KW-0732">Signal</keyword>
<accession>A0AAP0HE00</accession>
<evidence type="ECO:0000256" key="1">
    <source>
        <dbReference type="ARBA" id="ARBA00004162"/>
    </source>
</evidence>
<feature type="domain" description="LysM" evidence="8">
    <location>
        <begin position="74"/>
        <end position="99"/>
    </location>
</feature>
<comment type="subcellular location">
    <subcellularLocation>
        <location evidence="1">Cell membrane</location>
        <topology evidence="1">Single-pass membrane protein</topology>
    </subcellularLocation>
</comment>
<evidence type="ECO:0000259" key="8">
    <source>
        <dbReference type="Pfam" id="PF01476"/>
    </source>
</evidence>
<dbReference type="InterPro" id="IPR057097">
    <property type="entry name" value="LysM_RLK3/10"/>
</dbReference>
<keyword evidence="5" id="KW-1133">Transmembrane helix</keyword>
<dbReference type="InterPro" id="IPR044812">
    <property type="entry name" value="CERK1/LYK3-like"/>
</dbReference>
<dbReference type="AlphaFoldDB" id="A0AAP0HE00"/>
<dbReference type="Pfam" id="PF23577">
    <property type="entry name" value="LysM_RLK"/>
    <property type="match status" value="1"/>
</dbReference>
<evidence type="ECO:0000256" key="2">
    <source>
        <dbReference type="ARBA" id="ARBA00022475"/>
    </source>
</evidence>
<dbReference type="Pfam" id="PF01476">
    <property type="entry name" value="LysM"/>
    <property type="match status" value="1"/>
</dbReference>
<evidence type="ECO:0000256" key="5">
    <source>
        <dbReference type="ARBA" id="ARBA00022989"/>
    </source>
</evidence>
<evidence type="ECO:0000313" key="11">
    <source>
        <dbReference type="Proteomes" id="UP001417504"/>
    </source>
</evidence>